<comment type="similarity">
    <text evidence="2">Belongs to the major facilitator superfamily. Nitrate/nitrite porter (TC 2.A.1.8) family.</text>
</comment>
<dbReference type="InterPro" id="IPR044772">
    <property type="entry name" value="NO3_transporter"/>
</dbReference>
<feature type="transmembrane region" description="Helical" evidence="8">
    <location>
        <begin position="137"/>
        <end position="156"/>
    </location>
</feature>
<keyword evidence="7 8" id="KW-0472">Membrane</keyword>
<dbReference type="InterPro" id="IPR036259">
    <property type="entry name" value="MFS_trans_sf"/>
</dbReference>
<keyword evidence="11" id="KW-1185">Reference proteome</keyword>
<keyword evidence="3" id="KW-0813">Transport</keyword>
<evidence type="ECO:0000259" key="9">
    <source>
        <dbReference type="PROSITE" id="PS50850"/>
    </source>
</evidence>
<comment type="caution">
    <text evidence="10">The sequence shown here is derived from an EMBL/GenBank/DDBJ whole genome shotgun (WGS) entry which is preliminary data.</text>
</comment>
<feature type="transmembrane region" description="Helical" evidence="8">
    <location>
        <begin position="361"/>
        <end position="384"/>
    </location>
</feature>
<evidence type="ECO:0000256" key="3">
    <source>
        <dbReference type="ARBA" id="ARBA00022448"/>
    </source>
</evidence>
<sequence>MKLANLRKSGHAPSLFASFLYFDVSFMIWVILGALGVYITKDFGLSPSQKGLIVAIPILGGSFFRLVLGVLTDRIGPKKTSIIGMVVTMVPLLWGWLFGTTLTELYFIGILLGVAGASFAAALPMASRWYPPHLQGLAMGIAGAGNSGTLFATLFGPRLAEQIGWHNVLGVALIPLAIVFIIFVLIAKDAPSQPAPKPLKEYFNVFKQKDALYFCLLYSVTFGGFVGLSSFLSIFFVDQYDLSRVRAGDFVTLCVAAGSFFRPVGGYIADKIGGVRLLTFLFIGVALTMLGVSQLPSIAFVTIFLFVGMMCLGMGNGAVFQLVPQRFQEEIGMVTGIVGAAGGIGGFFIPNILGTLREITGTYATGFLVYAGIGVLALLVLIIAQMSWKKTWAPKETSVKA</sequence>
<feature type="transmembrane region" description="Helical" evidence="8">
    <location>
        <begin position="331"/>
        <end position="349"/>
    </location>
</feature>
<evidence type="ECO:0000256" key="7">
    <source>
        <dbReference type="ARBA" id="ARBA00023136"/>
    </source>
</evidence>
<accession>A0ABV6KT07</accession>
<evidence type="ECO:0000256" key="2">
    <source>
        <dbReference type="ARBA" id="ARBA00008432"/>
    </source>
</evidence>
<feature type="transmembrane region" description="Helical" evidence="8">
    <location>
        <begin position="168"/>
        <end position="190"/>
    </location>
</feature>
<dbReference type="EMBL" id="JBHLUU010000104">
    <property type="protein sequence ID" value="MFC0476460.1"/>
    <property type="molecule type" value="Genomic_DNA"/>
</dbReference>
<keyword evidence="4 8" id="KW-0812">Transmembrane</keyword>
<evidence type="ECO:0000256" key="5">
    <source>
        <dbReference type="ARBA" id="ARBA00022989"/>
    </source>
</evidence>
<dbReference type="Proteomes" id="UP001589738">
    <property type="component" value="Unassembled WGS sequence"/>
</dbReference>
<dbReference type="InterPro" id="IPR020846">
    <property type="entry name" value="MFS_dom"/>
</dbReference>
<dbReference type="CDD" id="cd17341">
    <property type="entry name" value="MFS_NRT2_like"/>
    <property type="match status" value="1"/>
</dbReference>
<dbReference type="SUPFAM" id="SSF103473">
    <property type="entry name" value="MFS general substrate transporter"/>
    <property type="match status" value="1"/>
</dbReference>
<feature type="transmembrane region" description="Helical" evidence="8">
    <location>
        <begin position="211"/>
        <end position="237"/>
    </location>
</feature>
<feature type="transmembrane region" description="Helical" evidence="8">
    <location>
        <begin position="273"/>
        <end position="292"/>
    </location>
</feature>
<evidence type="ECO:0000313" key="11">
    <source>
        <dbReference type="Proteomes" id="UP001589738"/>
    </source>
</evidence>
<feature type="domain" description="Major facilitator superfamily (MFS) profile" evidence="9">
    <location>
        <begin position="13"/>
        <end position="389"/>
    </location>
</feature>
<name>A0ABV6KT07_9BACI</name>
<dbReference type="InterPro" id="IPR011701">
    <property type="entry name" value="MFS"/>
</dbReference>
<feature type="transmembrane region" description="Helical" evidence="8">
    <location>
        <begin position="298"/>
        <end position="319"/>
    </location>
</feature>
<evidence type="ECO:0000256" key="8">
    <source>
        <dbReference type="SAM" id="Phobius"/>
    </source>
</evidence>
<gene>
    <name evidence="10" type="ORF">ACFFHF_14705</name>
</gene>
<evidence type="ECO:0000256" key="4">
    <source>
        <dbReference type="ARBA" id="ARBA00022692"/>
    </source>
</evidence>
<reference evidence="10 11" key="1">
    <citation type="submission" date="2024-09" db="EMBL/GenBank/DDBJ databases">
        <authorList>
            <person name="Sun Q."/>
            <person name="Mori K."/>
        </authorList>
    </citation>
    <scope>NUCLEOTIDE SEQUENCE [LARGE SCALE GENOMIC DNA]</scope>
    <source>
        <strain evidence="10 11">CGMCC 1.9126</strain>
    </source>
</reference>
<dbReference type="Pfam" id="PF07690">
    <property type="entry name" value="MFS_1"/>
    <property type="match status" value="1"/>
</dbReference>
<keyword evidence="5 8" id="KW-1133">Transmembrane helix</keyword>
<dbReference type="PANTHER" id="PTHR23515">
    <property type="entry name" value="HIGH-AFFINITY NITRATE TRANSPORTER 2.3"/>
    <property type="match status" value="1"/>
</dbReference>
<comment type="subcellular location">
    <subcellularLocation>
        <location evidence="1">Cell membrane</location>
        <topology evidence="1">Multi-pass membrane protein</topology>
    </subcellularLocation>
</comment>
<feature type="transmembrane region" description="Helical" evidence="8">
    <location>
        <begin position="51"/>
        <end position="68"/>
    </location>
</feature>
<keyword evidence="6" id="KW-0534">Nitrate assimilation</keyword>
<feature type="transmembrane region" description="Helical" evidence="8">
    <location>
        <begin position="20"/>
        <end position="39"/>
    </location>
</feature>
<proteinExistence type="inferred from homology"/>
<evidence type="ECO:0000256" key="1">
    <source>
        <dbReference type="ARBA" id="ARBA00004651"/>
    </source>
</evidence>
<dbReference type="Gene3D" id="1.20.1250.20">
    <property type="entry name" value="MFS general substrate transporter like domains"/>
    <property type="match status" value="1"/>
</dbReference>
<evidence type="ECO:0000256" key="6">
    <source>
        <dbReference type="ARBA" id="ARBA00023063"/>
    </source>
</evidence>
<feature type="transmembrane region" description="Helical" evidence="8">
    <location>
        <begin position="105"/>
        <end position="125"/>
    </location>
</feature>
<dbReference type="RefSeq" id="WP_377058475.1">
    <property type="nucleotide sequence ID" value="NZ_JBHLUU010000104.1"/>
</dbReference>
<dbReference type="PROSITE" id="PS50850">
    <property type="entry name" value="MFS"/>
    <property type="match status" value="1"/>
</dbReference>
<feature type="transmembrane region" description="Helical" evidence="8">
    <location>
        <begin position="80"/>
        <end position="99"/>
    </location>
</feature>
<organism evidence="10 11">
    <name type="scientific">Robertmurraya beringensis</name>
    <dbReference type="NCBI Taxonomy" id="641660"/>
    <lineage>
        <taxon>Bacteria</taxon>
        <taxon>Bacillati</taxon>
        <taxon>Bacillota</taxon>
        <taxon>Bacilli</taxon>
        <taxon>Bacillales</taxon>
        <taxon>Bacillaceae</taxon>
        <taxon>Robertmurraya</taxon>
    </lineage>
</organism>
<evidence type="ECO:0000313" key="10">
    <source>
        <dbReference type="EMBL" id="MFC0476460.1"/>
    </source>
</evidence>
<protein>
    <submittedName>
        <fullName evidence="10">Nitrate/nitrite transporter</fullName>
    </submittedName>
</protein>